<gene>
    <name evidence="2" type="ORF">ASPCAL06357</name>
</gene>
<dbReference type="InterPro" id="IPR052988">
    <property type="entry name" value="Oryzine_lactonohydrolase"/>
</dbReference>
<dbReference type="Proteomes" id="UP000054771">
    <property type="component" value="Unassembled WGS sequence"/>
</dbReference>
<dbReference type="PANTHER" id="PTHR47064:SF2">
    <property type="entry name" value="SMP-30_GLUCONOLACTONASE_LRE-LIKE REGION DOMAIN-CONTAINING PROTEIN-RELATED"/>
    <property type="match status" value="1"/>
</dbReference>
<dbReference type="SUPFAM" id="SSF63829">
    <property type="entry name" value="Calcium-dependent phosphotriesterase"/>
    <property type="match status" value="1"/>
</dbReference>
<dbReference type="Gene3D" id="2.120.10.30">
    <property type="entry name" value="TolB, C-terminal domain"/>
    <property type="match status" value="1"/>
</dbReference>
<dbReference type="PANTHER" id="PTHR47064">
    <property type="entry name" value="PUTATIVE (AFU_ORTHOLOGUE AFUA_1G08990)-RELATED"/>
    <property type="match status" value="1"/>
</dbReference>
<dbReference type="AlphaFoldDB" id="A0A0U5G0R1"/>
<dbReference type="Pfam" id="PF08450">
    <property type="entry name" value="SGL"/>
    <property type="match status" value="1"/>
</dbReference>
<dbReference type="OMA" id="FALNEHR"/>
<sequence length="343" mass="37225">MYIVVRSSADTMSSSGPFVVHNDAFRAMLGEGPTLELLAENDSYPFAHEAGIFIASRNELFITSNRIHDAVAGQRVQISRVHLDKPSASSPVTCEEISVPIPMANGGVNYKDGIIVCAQGSMDAPSGLYHMSITPPYSTTLLKSDFHGRPFNSVNDVIVHSDGTIWFTDPIYGYEQGYRPAPRLPNQVYRFNPVDGSIRAMADGFGRPNGICFSPDEKVVYVTDTDWIHGDGTSDDTRPSSIYAFDVVLYHGQPFLTNRRLFAMADSAIPDGIKTDLKGNVYSGCGDGVNVWSPGGELLGRILVEGGVANFCFGRNGEMFLLNESRLWKASLKGAVKGALLGI</sequence>
<evidence type="ECO:0000313" key="2">
    <source>
        <dbReference type="EMBL" id="CEL05238.1"/>
    </source>
</evidence>
<feature type="domain" description="SMP-30/Gluconolactonase/LRE-like region" evidence="1">
    <location>
        <begin position="111"/>
        <end position="316"/>
    </location>
</feature>
<reference evidence="3" key="1">
    <citation type="journal article" date="2016" name="Genome Announc.">
        <title>Draft genome sequences of fungus Aspergillus calidoustus.</title>
        <authorList>
            <person name="Horn F."/>
            <person name="Linde J."/>
            <person name="Mattern D.J."/>
            <person name="Walther G."/>
            <person name="Guthke R."/>
            <person name="Scherlach K."/>
            <person name="Martin K."/>
            <person name="Brakhage A.A."/>
            <person name="Petzke L."/>
            <person name="Valiante V."/>
        </authorList>
    </citation>
    <scope>NUCLEOTIDE SEQUENCE [LARGE SCALE GENOMIC DNA]</scope>
    <source>
        <strain evidence="3">SF006504</strain>
    </source>
</reference>
<keyword evidence="3" id="KW-1185">Reference proteome</keyword>
<dbReference type="InterPro" id="IPR013658">
    <property type="entry name" value="SGL"/>
</dbReference>
<dbReference type="EMBL" id="CDMC01000005">
    <property type="protein sequence ID" value="CEL05238.1"/>
    <property type="molecule type" value="Genomic_DNA"/>
</dbReference>
<evidence type="ECO:0000259" key="1">
    <source>
        <dbReference type="Pfam" id="PF08450"/>
    </source>
</evidence>
<dbReference type="STRING" id="454130.A0A0U5G0R1"/>
<protein>
    <recommendedName>
        <fullName evidence="1">SMP-30/Gluconolactonase/LRE-like region domain-containing protein</fullName>
    </recommendedName>
</protein>
<proteinExistence type="predicted"/>
<dbReference type="OrthoDB" id="423498at2759"/>
<name>A0A0U5G0R1_ASPCI</name>
<evidence type="ECO:0000313" key="3">
    <source>
        <dbReference type="Proteomes" id="UP000054771"/>
    </source>
</evidence>
<accession>A0A0U5G0R1</accession>
<organism evidence="2 3">
    <name type="scientific">Aspergillus calidoustus</name>
    <dbReference type="NCBI Taxonomy" id="454130"/>
    <lineage>
        <taxon>Eukaryota</taxon>
        <taxon>Fungi</taxon>
        <taxon>Dikarya</taxon>
        <taxon>Ascomycota</taxon>
        <taxon>Pezizomycotina</taxon>
        <taxon>Eurotiomycetes</taxon>
        <taxon>Eurotiomycetidae</taxon>
        <taxon>Eurotiales</taxon>
        <taxon>Aspergillaceae</taxon>
        <taxon>Aspergillus</taxon>
        <taxon>Aspergillus subgen. Nidulantes</taxon>
    </lineage>
</organism>
<dbReference type="InterPro" id="IPR011042">
    <property type="entry name" value="6-blade_b-propeller_TolB-like"/>
</dbReference>